<dbReference type="InterPro" id="IPR001638">
    <property type="entry name" value="Solute-binding_3/MltF_N"/>
</dbReference>
<comment type="caution">
    <text evidence="3">The sequence shown here is derived from an EMBL/GenBank/DDBJ whole genome shotgun (WGS) entry which is preliminary data.</text>
</comment>
<sequence length="286" mass="30880">MRAARRSVGPILLPVLLGLYASLVLRPAVAAEGYGQCRLFGQKATRHIAPVVPGQLTVLINLPAVGEFDGDSPDSIRSGREFCLGVNIAYRLGLDKLVLRNASFDSLVAGRNRDYDLALALLSVRHRTHDLVAFSAPYAWDSYGVAVRADARIDAAGLRGVRVGTQIGTNVTTWAHDTLKIRRLSAFDDTGTMFTALAAGNVDAIITSLSVVLGQVGAAHGRFKVVGQFHEDTPIAAVLPLHSPQTRIISRIIEDMRADGTLATLEQTYLAPLWNSLKPSEIPVWH</sequence>
<keyword evidence="1" id="KW-0732">Signal</keyword>
<dbReference type="RefSeq" id="WP_183009621.1">
    <property type="nucleotide sequence ID" value="NZ_JABEQP010000009.1"/>
</dbReference>
<evidence type="ECO:0000256" key="1">
    <source>
        <dbReference type="ARBA" id="ARBA00022729"/>
    </source>
</evidence>
<evidence type="ECO:0000313" key="4">
    <source>
        <dbReference type="Proteomes" id="UP000530320"/>
    </source>
</evidence>
<reference evidence="3 4" key="1">
    <citation type="submission" date="2020-04" db="EMBL/GenBank/DDBJ databases">
        <title>Description of novel Gluconacetobacter.</title>
        <authorList>
            <person name="Sombolestani A."/>
        </authorList>
    </citation>
    <scope>NUCLEOTIDE SEQUENCE [LARGE SCALE GENOMIC DNA]</scope>
    <source>
        <strain evidence="3 4">LMG 22058</strain>
    </source>
</reference>
<dbReference type="Gene3D" id="3.40.190.10">
    <property type="entry name" value="Periplasmic binding protein-like II"/>
    <property type="match status" value="2"/>
</dbReference>
<dbReference type="PANTHER" id="PTHR35936">
    <property type="entry name" value="MEMBRANE-BOUND LYTIC MUREIN TRANSGLYCOSYLASE F"/>
    <property type="match status" value="1"/>
</dbReference>
<name>A0A7W4K193_9PROT</name>
<evidence type="ECO:0000313" key="3">
    <source>
        <dbReference type="EMBL" id="MBB2198453.1"/>
    </source>
</evidence>
<dbReference type="EMBL" id="JABEQP010000009">
    <property type="protein sequence ID" value="MBB2198453.1"/>
    <property type="molecule type" value="Genomic_DNA"/>
</dbReference>
<dbReference type="AlphaFoldDB" id="A0A7W4K193"/>
<proteinExistence type="predicted"/>
<dbReference type="SUPFAM" id="SSF53850">
    <property type="entry name" value="Periplasmic binding protein-like II"/>
    <property type="match status" value="1"/>
</dbReference>
<accession>A0A7W4K193</accession>
<dbReference type="Proteomes" id="UP000530320">
    <property type="component" value="Unassembled WGS sequence"/>
</dbReference>
<dbReference type="PANTHER" id="PTHR35936:SF19">
    <property type="entry name" value="AMINO-ACID-BINDING PROTEIN YXEM-RELATED"/>
    <property type="match status" value="1"/>
</dbReference>
<organism evidence="3 4">
    <name type="scientific">Gluconacetobacter dulcium</name>
    <dbReference type="NCBI Taxonomy" id="2729096"/>
    <lineage>
        <taxon>Bacteria</taxon>
        <taxon>Pseudomonadati</taxon>
        <taxon>Pseudomonadota</taxon>
        <taxon>Alphaproteobacteria</taxon>
        <taxon>Acetobacterales</taxon>
        <taxon>Acetobacteraceae</taxon>
        <taxon>Gluconacetobacter</taxon>
    </lineage>
</organism>
<evidence type="ECO:0000259" key="2">
    <source>
        <dbReference type="SMART" id="SM00062"/>
    </source>
</evidence>
<dbReference type="Pfam" id="PF00497">
    <property type="entry name" value="SBP_bac_3"/>
    <property type="match status" value="1"/>
</dbReference>
<feature type="domain" description="Solute-binding protein family 3/N-terminal" evidence="2">
    <location>
        <begin position="75"/>
        <end position="273"/>
    </location>
</feature>
<gene>
    <name evidence="3" type="ORF">HLH44_13470</name>
</gene>
<protein>
    <submittedName>
        <fullName evidence="3">Transporter substrate-binding domain-containing protein</fullName>
    </submittedName>
</protein>
<dbReference type="SMART" id="SM00062">
    <property type="entry name" value="PBPb"/>
    <property type="match status" value="1"/>
</dbReference>